<dbReference type="AlphaFoldDB" id="A0A2D4H803"/>
<reference evidence="1" key="1">
    <citation type="submission" date="2017-07" db="EMBL/GenBank/DDBJ databases">
        <authorList>
            <person name="Mikheyev A."/>
            <person name="Grau M."/>
        </authorList>
    </citation>
    <scope>NUCLEOTIDE SEQUENCE</scope>
    <source>
        <tissue evidence="1">Venom_gland</tissue>
    </source>
</reference>
<reference evidence="1" key="2">
    <citation type="submission" date="2017-11" db="EMBL/GenBank/DDBJ databases">
        <title>Coralsnake Venomics: Analyses of Venom Gland Transcriptomes and Proteomes of Six Brazilian Taxa.</title>
        <authorList>
            <person name="Aird S.D."/>
            <person name="Jorge da Silva N."/>
            <person name="Qiu L."/>
            <person name="Villar-Briones A."/>
            <person name="Aparecida-Saddi V."/>
            <person name="Campos-Telles M.P."/>
            <person name="Grau M."/>
            <person name="Mikheyev A.S."/>
        </authorList>
    </citation>
    <scope>NUCLEOTIDE SEQUENCE</scope>
    <source>
        <tissue evidence="1">Venom_gland</tissue>
    </source>
</reference>
<dbReference type="PANTHER" id="PTHR33198">
    <property type="entry name" value="ANK_REP_REGION DOMAIN-CONTAINING PROTEIN-RELATED"/>
    <property type="match status" value="1"/>
</dbReference>
<evidence type="ECO:0000313" key="1">
    <source>
        <dbReference type="EMBL" id="LAA68089.1"/>
    </source>
</evidence>
<dbReference type="PANTHER" id="PTHR33198:SF19">
    <property type="entry name" value="CCHC-TYPE DOMAIN-CONTAINING PROTEIN"/>
    <property type="match status" value="1"/>
</dbReference>
<dbReference type="EMBL" id="IACK01009737">
    <property type="protein sequence ID" value="LAA68089.1"/>
    <property type="molecule type" value="Transcribed_RNA"/>
</dbReference>
<evidence type="ECO:0008006" key="2">
    <source>
        <dbReference type="Google" id="ProtNLM"/>
    </source>
</evidence>
<proteinExistence type="predicted"/>
<name>A0A2D4H803_MICLE</name>
<protein>
    <recommendedName>
        <fullName evidence="2">Retrotransposon gag domain-containing protein</fullName>
    </recommendedName>
</protein>
<accession>A0A2D4H803</accession>
<organism evidence="1">
    <name type="scientific">Micrurus lemniscatus lemniscatus</name>
    <dbReference type="NCBI Taxonomy" id="129467"/>
    <lineage>
        <taxon>Eukaryota</taxon>
        <taxon>Metazoa</taxon>
        <taxon>Chordata</taxon>
        <taxon>Craniata</taxon>
        <taxon>Vertebrata</taxon>
        <taxon>Euteleostomi</taxon>
        <taxon>Lepidosauria</taxon>
        <taxon>Squamata</taxon>
        <taxon>Bifurcata</taxon>
        <taxon>Unidentata</taxon>
        <taxon>Episquamata</taxon>
        <taxon>Toxicofera</taxon>
        <taxon>Serpentes</taxon>
        <taxon>Colubroidea</taxon>
        <taxon>Elapidae</taxon>
        <taxon>Elapinae</taxon>
        <taxon>Micrurus</taxon>
    </lineage>
</organism>
<sequence length="162" mass="18086">MTSSPAFPAFRPGAETWESYIGCFDYFLDANDLSEIPTSRKKTYFLSFCGATVFDTATALLAPRAVKTVPWGELQEILGNHYSTKPSRIARHHAFRRRTQAEGETVSQYMAALGTAALHCGFRDCLEDMLLDQLVCGVRDLKLQRLLLAKGDFTLKIAIEES</sequence>